<keyword evidence="8" id="KW-0460">Magnesium</keyword>
<dbReference type="RefSeq" id="WP_002818307.1">
    <property type="nucleotide sequence ID" value="NZ_ACSE01000005.1"/>
</dbReference>
<comment type="catalytic activity">
    <reaction evidence="10">
        <text>L-threonyl-[protein] + FAD = FMN-L-threonyl-[protein] + AMP + H(+)</text>
        <dbReference type="Rhea" id="RHEA:36847"/>
        <dbReference type="Rhea" id="RHEA-COMP:11060"/>
        <dbReference type="Rhea" id="RHEA-COMP:11061"/>
        <dbReference type="ChEBI" id="CHEBI:15378"/>
        <dbReference type="ChEBI" id="CHEBI:30013"/>
        <dbReference type="ChEBI" id="CHEBI:57692"/>
        <dbReference type="ChEBI" id="CHEBI:74257"/>
        <dbReference type="ChEBI" id="CHEBI:456215"/>
        <dbReference type="EC" id="2.7.1.180"/>
    </reaction>
</comment>
<evidence type="ECO:0000256" key="10">
    <source>
        <dbReference type="ARBA" id="ARBA00048540"/>
    </source>
</evidence>
<keyword evidence="4" id="KW-0285">Flavoprotein</keyword>
<evidence type="ECO:0000313" key="11">
    <source>
        <dbReference type="EMBL" id="EFD89050.1"/>
    </source>
</evidence>
<dbReference type="EMBL" id="ACSE01000005">
    <property type="protein sequence ID" value="EFD89050.1"/>
    <property type="molecule type" value="Genomic_DNA"/>
</dbReference>
<evidence type="ECO:0000256" key="3">
    <source>
        <dbReference type="ARBA" id="ARBA00016337"/>
    </source>
</evidence>
<dbReference type="GO" id="GO:0046872">
    <property type="term" value="F:metal ion binding"/>
    <property type="evidence" value="ECO:0007669"/>
    <property type="project" value="UniProtKB-KW"/>
</dbReference>
<evidence type="ECO:0000313" key="12">
    <source>
        <dbReference type="Proteomes" id="UP000003075"/>
    </source>
</evidence>
<comment type="cofactor">
    <cofactor evidence="1">
        <name>Mg(2+)</name>
        <dbReference type="ChEBI" id="CHEBI:18420"/>
    </cofactor>
</comment>
<evidence type="ECO:0000256" key="6">
    <source>
        <dbReference type="ARBA" id="ARBA00022723"/>
    </source>
</evidence>
<dbReference type="GeneID" id="75065278"/>
<dbReference type="PANTHER" id="PTHR30040:SF2">
    <property type="entry name" value="FAD:PROTEIN FMN TRANSFERASE"/>
    <property type="match status" value="1"/>
</dbReference>
<dbReference type="AlphaFoldDB" id="D3L7W6"/>
<keyword evidence="5" id="KW-0808">Transferase</keyword>
<evidence type="ECO:0000256" key="9">
    <source>
        <dbReference type="ARBA" id="ARBA00031306"/>
    </source>
</evidence>
<comment type="caution">
    <text evidence="11">The sequence shown here is derived from an EMBL/GenBank/DDBJ whole genome shotgun (WGS) entry which is preliminary data.</text>
</comment>
<dbReference type="EC" id="2.7.1.180" evidence="2"/>
<sequence>MMKIYKKNIDHYIMLSFEINEMNIPFTGQIVVKEDDEVTREVILGRAKKIHEWLVLVDHIFSPFRTNSELTLYNHRKIEMTGTNLLFQEVFALSIWAKEMTQGLFSANFVGKYNPTGAVKGWAIEKAERIQLAPLLSDPNFVAVNLNGGGDMQFSSSDKHNWQWEIGIVNPFDNKKVISCFRMKNGAIAASGTSQRGEHLFNSSTGRAIPEKNFNVISSSVIGSELTYSDIWATAIATTTINDHSWLKRLSGSGLRISYNKKSERWLNHEIIDQKELIYA</sequence>
<evidence type="ECO:0000256" key="2">
    <source>
        <dbReference type="ARBA" id="ARBA00011955"/>
    </source>
</evidence>
<evidence type="ECO:0000256" key="5">
    <source>
        <dbReference type="ARBA" id="ARBA00022679"/>
    </source>
</evidence>
<reference evidence="11 12" key="1">
    <citation type="journal article" date="2010" name="Appl. Microbiol. Biotechnol.">
        <title>Genotypic diversity in Oenococcus oeni by high-density microarray comparative genome hybridization and whole genome sequencing.</title>
        <authorList>
            <person name="Borneman A.R."/>
            <person name="Bartowsky E.J."/>
            <person name="McCarthy J."/>
            <person name="Chambers P.J."/>
        </authorList>
    </citation>
    <scope>NUCLEOTIDE SEQUENCE [LARGE SCALE GENOMIC DNA]</scope>
    <source>
        <strain evidence="11 12">AWRIB429</strain>
    </source>
</reference>
<gene>
    <name evidence="11" type="ORF">AWRIB429_0446</name>
</gene>
<protein>
    <recommendedName>
        <fullName evidence="3">FAD:protein FMN transferase</fullName>
        <ecNumber evidence="2">2.7.1.180</ecNumber>
    </recommendedName>
    <alternativeName>
        <fullName evidence="9">Flavin transferase</fullName>
    </alternativeName>
</protein>
<dbReference type="OrthoDB" id="9778595at2"/>
<keyword evidence="7" id="KW-0274">FAD</keyword>
<organism evidence="11 12">
    <name type="scientific">Oenococcus oeni AWRIB429</name>
    <dbReference type="NCBI Taxonomy" id="655225"/>
    <lineage>
        <taxon>Bacteria</taxon>
        <taxon>Bacillati</taxon>
        <taxon>Bacillota</taxon>
        <taxon>Bacilli</taxon>
        <taxon>Lactobacillales</taxon>
        <taxon>Lactobacillaceae</taxon>
        <taxon>Oenococcus</taxon>
    </lineage>
</organism>
<dbReference type="Gene3D" id="3.10.520.10">
    <property type="entry name" value="ApbE-like domains"/>
    <property type="match status" value="2"/>
</dbReference>
<dbReference type="InterPro" id="IPR024932">
    <property type="entry name" value="ApbE"/>
</dbReference>
<accession>D3L7W6</accession>
<dbReference type="SUPFAM" id="SSF143631">
    <property type="entry name" value="ApbE-like"/>
    <property type="match status" value="1"/>
</dbReference>
<dbReference type="PANTHER" id="PTHR30040">
    <property type="entry name" value="THIAMINE BIOSYNTHESIS LIPOPROTEIN APBE"/>
    <property type="match status" value="1"/>
</dbReference>
<evidence type="ECO:0000256" key="8">
    <source>
        <dbReference type="ARBA" id="ARBA00022842"/>
    </source>
</evidence>
<evidence type="ECO:0000256" key="4">
    <source>
        <dbReference type="ARBA" id="ARBA00022630"/>
    </source>
</evidence>
<dbReference type="GO" id="GO:0016740">
    <property type="term" value="F:transferase activity"/>
    <property type="evidence" value="ECO:0007669"/>
    <property type="project" value="UniProtKB-KW"/>
</dbReference>
<evidence type="ECO:0000256" key="7">
    <source>
        <dbReference type="ARBA" id="ARBA00022827"/>
    </source>
</evidence>
<dbReference type="Proteomes" id="UP000003075">
    <property type="component" value="Unassembled WGS sequence"/>
</dbReference>
<dbReference type="InterPro" id="IPR003374">
    <property type="entry name" value="ApbE-like_sf"/>
</dbReference>
<dbReference type="Pfam" id="PF02424">
    <property type="entry name" value="ApbE"/>
    <property type="match status" value="1"/>
</dbReference>
<name>D3L7W6_OENOE</name>
<proteinExistence type="predicted"/>
<keyword evidence="6" id="KW-0479">Metal-binding</keyword>
<evidence type="ECO:0000256" key="1">
    <source>
        <dbReference type="ARBA" id="ARBA00001946"/>
    </source>
</evidence>